<evidence type="ECO:0000256" key="1">
    <source>
        <dbReference type="ARBA" id="ARBA00004141"/>
    </source>
</evidence>
<evidence type="ECO:0000313" key="8">
    <source>
        <dbReference type="Proteomes" id="UP000470771"/>
    </source>
</evidence>
<feature type="transmembrane region" description="Helical" evidence="5">
    <location>
        <begin position="101"/>
        <end position="124"/>
    </location>
</feature>
<keyword evidence="2 5" id="KW-0812">Transmembrane</keyword>
<sequence>MKNIYRIILPIIIGYFTAGEAKASPAVSISYDQFQLIQAELELQLDAELNHFTQRASDSSPLITNLEEVKHKKLKAILLGVALGHFGVHRIYLGTKANVPIAYSLTLGGGLGLIPLVDVIALIATKDISQYENNSQFIMWMR</sequence>
<dbReference type="GO" id="GO:0016020">
    <property type="term" value="C:membrane"/>
    <property type="evidence" value="ECO:0007669"/>
    <property type="project" value="UniProtKB-SubCell"/>
</dbReference>
<keyword evidence="8" id="KW-1185">Reference proteome</keyword>
<evidence type="ECO:0000259" key="6">
    <source>
        <dbReference type="Pfam" id="PF05154"/>
    </source>
</evidence>
<evidence type="ECO:0000256" key="2">
    <source>
        <dbReference type="ARBA" id="ARBA00022692"/>
    </source>
</evidence>
<dbReference type="Proteomes" id="UP000470771">
    <property type="component" value="Unassembled WGS sequence"/>
</dbReference>
<protein>
    <submittedName>
        <fullName evidence="7">NINE protein</fullName>
    </submittedName>
</protein>
<keyword evidence="4 5" id="KW-0472">Membrane</keyword>
<dbReference type="EMBL" id="WWNE01000003">
    <property type="protein sequence ID" value="NBG64901.1"/>
    <property type="molecule type" value="Genomic_DNA"/>
</dbReference>
<comment type="subcellular location">
    <subcellularLocation>
        <location evidence="1">Membrane</location>
        <topology evidence="1">Multi-pass membrane protein</topology>
    </subcellularLocation>
</comment>
<organism evidence="7 8">
    <name type="scientific">Acidiluteibacter ferrifornacis</name>
    <dbReference type="NCBI Taxonomy" id="2692424"/>
    <lineage>
        <taxon>Bacteria</taxon>
        <taxon>Pseudomonadati</taxon>
        <taxon>Bacteroidota</taxon>
        <taxon>Flavobacteriia</taxon>
        <taxon>Flavobacteriales</taxon>
        <taxon>Cryomorphaceae</taxon>
        <taxon>Acidiluteibacter</taxon>
    </lineage>
</organism>
<dbReference type="AlphaFoldDB" id="A0A6N9NH87"/>
<keyword evidence="3 5" id="KW-1133">Transmembrane helix</keyword>
<feature type="domain" description="TM2" evidence="6">
    <location>
        <begin position="70"/>
        <end position="120"/>
    </location>
</feature>
<comment type="caution">
    <text evidence="7">The sequence shown here is derived from an EMBL/GenBank/DDBJ whole genome shotgun (WGS) entry which is preliminary data.</text>
</comment>
<proteinExistence type="predicted"/>
<gene>
    <name evidence="7" type="ORF">GQN54_02150</name>
</gene>
<accession>A0A6N9NH87</accession>
<evidence type="ECO:0000256" key="5">
    <source>
        <dbReference type="SAM" id="Phobius"/>
    </source>
</evidence>
<dbReference type="InterPro" id="IPR007829">
    <property type="entry name" value="TM2"/>
</dbReference>
<evidence type="ECO:0000256" key="3">
    <source>
        <dbReference type="ARBA" id="ARBA00022989"/>
    </source>
</evidence>
<dbReference type="Pfam" id="PF05154">
    <property type="entry name" value="TM2"/>
    <property type="match status" value="1"/>
</dbReference>
<evidence type="ECO:0000313" key="7">
    <source>
        <dbReference type="EMBL" id="NBG64901.1"/>
    </source>
</evidence>
<name>A0A6N9NH87_9FLAO</name>
<reference evidence="7 8" key="1">
    <citation type="submission" date="2019-12" db="EMBL/GenBank/DDBJ databases">
        <authorList>
            <person name="Zhao J."/>
        </authorList>
    </citation>
    <scope>NUCLEOTIDE SEQUENCE [LARGE SCALE GENOMIC DNA]</scope>
    <source>
        <strain evidence="7 8">S-15</strain>
    </source>
</reference>
<evidence type="ECO:0000256" key="4">
    <source>
        <dbReference type="ARBA" id="ARBA00023136"/>
    </source>
</evidence>
<dbReference type="RefSeq" id="WP_160631491.1">
    <property type="nucleotide sequence ID" value="NZ_WWNE01000003.1"/>
</dbReference>